<dbReference type="InterPro" id="IPR003337">
    <property type="entry name" value="Trehalose_PPase"/>
</dbReference>
<dbReference type="InterPro" id="IPR023214">
    <property type="entry name" value="HAD_sf"/>
</dbReference>
<dbReference type="PANTHER" id="PTHR43768">
    <property type="entry name" value="TREHALOSE 6-PHOSPHATE PHOSPHATASE"/>
    <property type="match status" value="1"/>
</dbReference>
<evidence type="ECO:0000313" key="9">
    <source>
        <dbReference type="EMBL" id="PHT53301.1"/>
    </source>
</evidence>
<dbReference type="AlphaFoldDB" id="A0A2G2X7J1"/>
<dbReference type="Proteomes" id="UP000224567">
    <property type="component" value="Unassembled WGS sequence"/>
</dbReference>
<evidence type="ECO:0000256" key="2">
    <source>
        <dbReference type="ARBA" id="ARBA00001968"/>
    </source>
</evidence>
<comment type="caution">
    <text evidence="9">The sequence shown here is derived from an EMBL/GenBank/DDBJ whole genome shotgun (WGS) entry which is preliminary data.</text>
</comment>
<evidence type="ECO:0000256" key="7">
    <source>
        <dbReference type="ARBA" id="ARBA00025274"/>
    </source>
</evidence>
<keyword evidence="6" id="KW-0346">Stress response</keyword>
<dbReference type="NCBIfam" id="TIGR00685">
    <property type="entry name" value="T6PP"/>
    <property type="match status" value="1"/>
</dbReference>
<dbReference type="PANTHER" id="PTHR43768:SF30">
    <property type="entry name" value="TREHALOSE 6-PHOSPHATE PHOSPHATASE"/>
    <property type="match status" value="1"/>
</dbReference>
<sequence>MRENLTRWLYQAMGFQNGLAKTQRIESISKATKPNKAEPKEDSKPDQMDISADVKYLSWLKGHPSALSSFQEMMDAAKGKCVVVFLDYDGTLSPIVNDPERAFMSDLMRSAVGDVAKLYPTAIISGRSRQKVYGFVKLDDIFYAGSHGMDIMGPAIQANSYDGKYQSKALDKKGNELTVFQPAQDFLPSIEKMLNELEETTSEINGALVEDNRFCISVHYRHVLQEDLGLLEKKVQTLVAKYPDFHLTRGKKVIEIRPSIKWNKGDALLYLLETLGFADSCDVLPIYIGDDKTDEDAFKVLKGRGQGYPIIVSSNPRDTLASYSLHDPSEVLSFLIRLARCQSNPENNVSLPLSDGTESSNSSFVGDGIHEGKSVKSGRVVGVFGCFTMEVERVVVLMEIL</sequence>
<accession>A0A2G2X7J1</accession>
<dbReference type="OrthoDB" id="411251at2759"/>
<evidence type="ECO:0000256" key="4">
    <source>
        <dbReference type="ARBA" id="ARBA00008770"/>
    </source>
</evidence>
<dbReference type="SUPFAM" id="SSF56784">
    <property type="entry name" value="HAD-like"/>
    <property type="match status" value="1"/>
</dbReference>
<organism evidence="9 10">
    <name type="scientific">Capsicum baccatum</name>
    <name type="common">Peruvian pepper</name>
    <dbReference type="NCBI Taxonomy" id="33114"/>
    <lineage>
        <taxon>Eukaryota</taxon>
        <taxon>Viridiplantae</taxon>
        <taxon>Streptophyta</taxon>
        <taxon>Embryophyta</taxon>
        <taxon>Tracheophyta</taxon>
        <taxon>Spermatophyta</taxon>
        <taxon>Magnoliopsida</taxon>
        <taxon>eudicotyledons</taxon>
        <taxon>Gunneridae</taxon>
        <taxon>Pentapetalae</taxon>
        <taxon>asterids</taxon>
        <taxon>lamiids</taxon>
        <taxon>Solanales</taxon>
        <taxon>Solanaceae</taxon>
        <taxon>Solanoideae</taxon>
        <taxon>Capsiceae</taxon>
        <taxon>Capsicum</taxon>
    </lineage>
</organism>
<keyword evidence="10" id="KW-1185">Reference proteome</keyword>
<proteinExistence type="inferred from homology"/>
<dbReference type="NCBIfam" id="TIGR01484">
    <property type="entry name" value="HAD-SF-IIB"/>
    <property type="match status" value="1"/>
</dbReference>
<dbReference type="GO" id="GO:0005992">
    <property type="term" value="P:trehalose biosynthetic process"/>
    <property type="evidence" value="ECO:0007669"/>
    <property type="project" value="UniProtKB-UniPathway"/>
</dbReference>
<comment type="similarity">
    <text evidence="4 8">Belongs to the trehalose phosphatase family.</text>
</comment>
<evidence type="ECO:0000256" key="3">
    <source>
        <dbReference type="ARBA" id="ARBA00005199"/>
    </source>
</evidence>
<comment type="cofactor">
    <cofactor evidence="2 8">
        <name>a divalent metal cation</name>
        <dbReference type="ChEBI" id="CHEBI:60240"/>
    </cofactor>
</comment>
<dbReference type="Gene3D" id="3.40.50.1000">
    <property type="entry name" value="HAD superfamily/HAD-like"/>
    <property type="match status" value="2"/>
</dbReference>
<dbReference type="STRING" id="33114.A0A2G2X7J1"/>
<evidence type="ECO:0000256" key="5">
    <source>
        <dbReference type="ARBA" id="ARBA00022801"/>
    </source>
</evidence>
<evidence type="ECO:0000256" key="6">
    <source>
        <dbReference type="ARBA" id="ARBA00023016"/>
    </source>
</evidence>
<comment type="pathway">
    <text evidence="3 8">Glycan biosynthesis; trehalose biosynthesis.</text>
</comment>
<evidence type="ECO:0000256" key="8">
    <source>
        <dbReference type="RuleBase" id="RU361117"/>
    </source>
</evidence>
<reference evidence="10" key="2">
    <citation type="journal article" date="2017" name="J. Anim. Genet.">
        <title>Multiple reference genome sequences of hot pepper reveal the massive evolution of plant disease resistance genes by retroduplication.</title>
        <authorList>
            <person name="Kim S."/>
            <person name="Park J."/>
            <person name="Yeom S.-I."/>
            <person name="Kim Y.-M."/>
            <person name="Seo E."/>
            <person name="Kim K.-T."/>
            <person name="Kim M.-S."/>
            <person name="Lee J.M."/>
            <person name="Cheong K."/>
            <person name="Shin H.-S."/>
            <person name="Kim S.-B."/>
            <person name="Han K."/>
            <person name="Lee J."/>
            <person name="Park M."/>
            <person name="Lee H.-A."/>
            <person name="Lee H.-Y."/>
            <person name="Lee Y."/>
            <person name="Oh S."/>
            <person name="Lee J.H."/>
            <person name="Choi E."/>
            <person name="Choi E."/>
            <person name="Lee S.E."/>
            <person name="Jeon J."/>
            <person name="Kim H."/>
            <person name="Choi G."/>
            <person name="Song H."/>
            <person name="Lee J."/>
            <person name="Lee S.-C."/>
            <person name="Kwon J.-K."/>
            <person name="Lee H.-Y."/>
            <person name="Koo N."/>
            <person name="Hong Y."/>
            <person name="Kim R.W."/>
            <person name="Kang W.-H."/>
            <person name="Huh J.H."/>
            <person name="Kang B.-C."/>
            <person name="Yang T.-J."/>
            <person name="Lee Y.-H."/>
            <person name="Bennetzen J.L."/>
            <person name="Choi D."/>
        </authorList>
    </citation>
    <scope>NUCLEOTIDE SEQUENCE [LARGE SCALE GENOMIC DNA]</scope>
    <source>
        <strain evidence="10">cv. PBC81</strain>
    </source>
</reference>
<gene>
    <name evidence="9" type="ORF">CQW23_07763</name>
</gene>
<dbReference type="UniPathway" id="UPA00299"/>
<dbReference type="FunFam" id="3.40.50.1000:FF:000073">
    <property type="entry name" value="Trehalose 6-phosphate phosphatase"/>
    <property type="match status" value="1"/>
</dbReference>
<dbReference type="EC" id="3.1.3.12" evidence="8"/>
<comment type="function">
    <text evidence="7">Removes the phosphate from trehalose 6-phosphate to produce free trehalose. Trehalose accumulation in plant may improve abiotic stress tolerance.</text>
</comment>
<keyword evidence="5 8" id="KW-0378">Hydrolase</keyword>
<name>A0A2G2X7J1_CAPBA</name>
<dbReference type="Pfam" id="PF02358">
    <property type="entry name" value="Trehalose_PPase"/>
    <property type="match status" value="1"/>
</dbReference>
<dbReference type="GO" id="GO:0004805">
    <property type="term" value="F:trehalose-phosphatase activity"/>
    <property type="evidence" value="ECO:0007669"/>
    <property type="project" value="UniProtKB-EC"/>
</dbReference>
<reference evidence="9 10" key="1">
    <citation type="journal article" date="2017" name="Genome Biol.">
        <title>New reference genome sequences of hot pepper reveal the massive evolution of plant disease-resistance genes by retroduplication.</title>
        <authorList>
            <person name="Kim S."/>
            <person name="Park J."/>
            <person name="Yeom S.I."/>
            <person name="Kim Y.M."/>
            <person name="Seo E."/>
            <person name="Kim K.T."/>
            <person name="Kim M.S."/>
            <person name="Lee J.M."/>
            <person name="Cheong K."/>
            <person name="Shin H.S."/>
            <person name="Kim S.B."/>
            <person name="Han K."/>
            <person name="Lee J."/>
            <person name="Park M."/>
            <person name="Lee H.A."/>
            <person name="Lee H.Y."/>
            <person name="Lee Y."/>
            <person name="Oh S."/>
            <person name="Lee J.H."/>
            <person name="Choi E."/>
            <person name="Choi E."/>
            <person name="Lee S.E."/>
            <person name="Jeon J."/>
            <person name="Kim H."/>
            <person name="Choi G."/>
            <person name="Song H."/>
            <person name="Lee J."/>
            <person name="Lee S.C."/>
            <person name="Kwon J.K."/>
            <person name="Lee H.Y."/>
            <person name="Koo N."/>
            <person name="Hong Y."/>
            <person name="Kim R.W."/>
            <person name="Kang W.H."/>
            <person name="Huh J.H."/>
            <person name="Kang B.C."/>
            <person name="Yang T.J."/>
            <person name="Lee Y.H."/>
            <person name="Bennetzen J.L."/>
            <person name="Choi D."/>
        </authorList>
    </citation>
    <scope>NUCLEOTIDE SEQUENCE [LARGE SCALE GENOMIC DNA]</scope>
    <source>
        <strain evidence="10">cv. PBC81</strain>
    </source>
</reference>
<dbReference type="InterPro" id="IPR044651">
    <property type="entry name" value="OTSB-like"/>
</dbReference>
<evidence type="ECO:0000256" key="1">
    <source>
        <dbReference type="ARBA" id="ARBA00000500"/>
    </source>
</evidence>
<dbReference type="CDD" id="cd01627">
    <property type="entry name" value="HAD_TPP"/>
    <property type="match status" value="1"/>
</dbReference>
<protein>
    <recommendedName>
        <fullName evidence="8">Trehalose 6-phosphate phosphatase</fullName>
        <ecNumber evidence="8">3.1.3.12</ecNumber>
    </recommendedName>
</protein>
<evidence type="ECO:0000313" key="10">
    <source>
        <dbReference type="Proteomes" id="UP000224567"/>
    </source>
</evidence>
<dbReference type="EMBL" id="MLFT02000003">
    <property type="protein sequence ID" value="PHT53301.1"/>
    <property type="molecule type" value="Genomic_DNA"/>
</dbReference>
<dbReference type="InterPro" id="IPR036412">
    <property type="entry name" value="HAD-like_sf"/>
</dbReference>
<comment type="catalytic activity">
    <reaction evidence="1 8">
        <text>alpha,alpha-trehalose 6-phosphate + H2O = alpha,alpha-trehalose + phosphate</text>
        <dbReference type="Rhea" id="RHEA:23420"/>
        <dbReference type="ChEBI" id="CHEBI:15377"/>
        <dbReference type="ChEBI" id="CHEBI:16551"/>
        <dbReference type="ChEBI" id="CHEBI:43474"/>
        <dbReference type="ChEBI" id="CHEBI:58429"/>
        <dbReference type="EC" id="3.1.3.12"/>
    </reaction>
</comment>
<dbReference type="InterPro" id="IPR006379">
    <property type="entry name" value="HAD-SF_hydro_IIB"/>
</dbReference>